<sequence>MTGSNTAYSGGLIIVTEINYVTLYPSMVKSLTVDLSSLATLTVASPTLPTSTTLFRSGTAASISRSDVTSSIMLTSSAQSSMTTMSAFPSNTAAAEHQLKSDHKAWNDRMASLSLAAIIFMVLLLLSLMVYAIYQRIRGKCHTCQDNERQIEKYKNGELKRVSPDMVKSRGLAQNSCYGTPPDRDAELGDPNESPSPAKVSFWDRVKSVFKSKVPDNDNQILSSASDKEHTIGGRPIYTETNKDFAHRSYLPAAPPPPQARDYDPDSHLNYAYSPPSPSIYSRPGASDVSPPQEQYTRGDASHGNIPDDQQLTSYYAYLENVWGQHKDTNIAENQTCTQYRSRTYGGLPHPEDFDDVYFRDGR</sequence>
<evidence type="ECO:0000313" key="4">
    <source>
        <dbReference type="Proteomes" id="UP000663193"/>
    </source>
</evidence>
<organism evidence="3 4">
    <name type="scientific">Phaeosphaeria nodorum (strain SN15 / ATCC MYA-4574 / FGSC 10173)</name>
    <name type="common">Glume blotch fungus</name>
    <name type="synonym">Parastagonospora nodorum</name>
    <dbReference type="NCBI Taxonomy" id="321614"/>
    <lineage>
        <taxon>Eukaryota</taxon>
        <taxon>Fungi</taxon>
        <taxon>Dikarya</taxon>
        <taxon>Ascomycota</taxon>
        <taxon>Pezizomycotina</taxon>
        <taxon>Dothideomycetes</taxon>
        <taxon>Pleosporomycetidae</taxon>
        <taxon>Pleosporales</taxon>
        <taxon>Pleosporineae</taxon>
        <taxon>Phaeosphaeriaceae</taxon>
        <taxon>Parastagonospora</taxon>
    </lineage>
</organism>
<keyword evidence="2" id="KW-0812">Transmembrane</keyword>
<evidence type="ECO:0000256" key="1">
    <source>
        <dbReference type="SAM" id="MobiDB-lite"/>
    </source>
</evidence>
<gene>
    <name evidence="3" type="ORF">JI435_060920</name>
</gene>
<feature type="region of interest" description="Disordered" evidence="1">
    <location>
        <begin position="172"/>
        <end position="199"/>
    </location>
</feature>
<dbReference type="OrthoDB" id="3798381at2759"/>
<keyword evidence="4" id="KW-1185">Reference proteome</keyword>
<feature type="compositionally biased region" description="Low complexity" evidence="1">
    <location>
        <begin position="271"/>
        <end position="284"/>
    </location>
</feature>
<keyword evidence="2" id="KW-1133">Transmembrane helix</keyword>
<keyword evidence="2" id="KW-0472">Membrane</keyword>
<evidence type="ECO:0000256" key="2">
    <source>
        <dbReference type="SAM" id="Phobius"/>
    </source>
</evidence>
<proteinExistence type="predicted"/>
<dbReference type="Proteomes" id="UP000663193">
    <property type="component" value="Chromosome 19"/>
</dbReference>
<feature type="region of interest" description="Disordered" evidence="1">
    <location>
        <begin position="248"/>
        <end position="308"/>
    </location>
</feature>
<feature type="region of interest" description="Disordered" evidence="1">
    <location>
        <begin position="216"/>
        <end position="236"/>
    </location>
</feature>
<accession>A0A7U2I9P4</accession>
<reference evidence="4" key="1">
    <citation type="journal article" date="2021" name="BMC Genomics">
        <title>Chromosome-level genome assembly and manually-curated proteome of model necrotroph Parastagonospora nodorum Sn15 reveals a genome-wide trove of candidate effector homologs, and redundancy of virulence-related functions within an accessory chromosome.</title>
        <authorList>
            <person name="Bertazzoni S."/>
            <person name="Jones D.A.B."/>
            <person name="Phan H.T."/>
            <person name="Tan K.-C."/>
            <person name="Hane J.K."/>
        </authorList>
    </citation>
    <scope>NUCLEOTIDE SEQUENCE [LARGE SCALE GENOMIC DNA]</scope>
    <source>
        <strain evidence="4">SN15 / ATCC MYA-4574 / FGSC 10173)</strain>
    </source>
</reference>
<dbReference type="VEuPathDB" id="FungiDB:JI435_060920"/>
<name>A0A7U2I9P4_PHANO</name>
<evidence type="ECO:0000313" key="3">
    <source>
        <dbReference type="EMBL" id="QRD05817.1"/>
    </source>
</evidence>
<feature type="transmembrane region" description="Helical" evidence="2">
    <location>
        <begin position="113"/>
        <end position="134"/>
    </location>
</feature>
<dbReference type="AlphaFoldDB" id="A0A7U2I9P4"/>
<protein>
    <submittedName>
        <fullName evidence="3">Uncharacterized protein</fullName>
    </submittedName>
</protein>
<dbReference type="EMBL" id="CP069041">
    <property type="protein sequence ID" value="QRD05817.1"/>
    <property type="molecule type" value="Genomic_DNA"/>
</dbReference>